<dbReference type="InterPro" id="IPR003043">
    <property type="entry name" value="Uropor_MeTrfase_CS"/>
</dbReference>
<dbReference type="NCBIfam" id="TIGR01465">
    <property type="entry name" value="cobM_cbiF"/>
    <property type="match status" value="1"/>
</dbReference>
<keyword evidence="5 8" id="KW-0808">Transferase</keyword>
<organism evidence="8 9">
    <name type="scientific">Leucothrix pacifica</name>
    <dbReference type="NCBI Taxonomy" id="1247513"/>
    <lineage>
        <taxon>Bacteria</taxon>
        <taxon>Pseudomonadati</taxon>
        <taxon>Pseudomonadota</taxon>
        <taxon>Gammaproteobacteria</taxon>
        <taxon>Thiotrichales</taxon>
        <taxon>Thiotrichaceae</taxon>
        <taxon>Leucothrix</taxon>
    </lineage>
</organism>
<accession>A0A317C7V3</accession>
<evidence type="ECO:0000259" key="7">
    <source>
        <dbReference type="Pfam" id="PF00590"/>
    </source>
</evidence>
<evidence type="ECO:0000256" key="6">
    <source>
        <dbReference type="ARBA" id="ARBA00022691"/>
    </source>
</evidence>
<dbReference type="Gene3D" id="3.40.1010.10">
    <property type="entry name" value="Cobalt-precorrin-4 Transmethylase, Domain 1"/>
    <property type="match status" value="1"/>
</dbReference>
<dbReference type="EMBL" id="QGKM01000094">
    <property type="protein sequence ID" value="PWQ92390.1"/>
    <property type="molecule type" value="Genomic_DNA"/>
</dbReference>
<dbReference type="InterPro" id="IPR000878">
    <property type="entry name" value="4pyrrol_Mease"/>
</dbReference>
<evidence type="ECO:0000313" key="9">
    <source>
        <dbReference type="Proteomes" id="UP000245539"/>
    </source>
</evidence>
<dbReference type="AlphaFoldDB" id="A0A317C7V3"/>
<evidence type="ECO:0000313" key="8">
    <source>
        <dbReference type="EMBL" id="PWQ92390.1"/>
    </source>
</evidence>
<dbReference type="CDD" id="cd11641">
    <property type="entry name" value="Precorrin-4_C11-MT"/>
    <property type="match status" value="1"/>
</dbReference>
<dbReference type="InterPro" id="IPR014776">
    <property type="entry name" value="4pyrrole_Mease_sub2"/>
</dbReference>
<keyword evidence="3" id="KW-0169">Cobalamin biosynthesis</keyword>
<dbReference type="InterPro" id="IPR006362">
    <property type="entry name" value="Cbl_synth_CobM/CibF"/>
</dbReference>
<evidence type="ECO:0000256" key="1">
    <source>
        <dbReference type="ARBA" id="ARBA00004953"/>
    </source>
</evidence>
<dbReference type="UniPathway" id="UPA00148"/>
<dbReference type="SUPFAM" id="SSF53790">
    <property type="entry name" value="Tetrapyrrole methylase"/>
    <property type="match status" value="1"/>
</dbReference>
<keyword evidence="6" id="KW-0949">S-adenosyl-L-methionine</keyword>
<protein>
    <submittedName>
        <fullName evidence="8">Precorrin-4 C(11)-methyltransferase</fullName>
    </submittedName>
</protein>
<evidence type="ECO:0000256" key="2">
    <source>
        <dbReference type="ARBA" id="ARBA00005879"/>
    </source>
</evidence>
<gene>
    <name evidence="8" type="primary">cobM</name>
    <name evidence="8" type="ORF">DKW60_21480</name>
</gene>
<dbReference type="Gene3D" id="3.30.950.10">
    <property type="entry name" value="Methyltransferase, Cobalt-precorrin-4 Transmethylase, Domain 2"/>
    <property type="match status" value="1"/>
</dbReference>
<dbReference type="PROSITE" id="PS00839">
    <property type="entry name" value="SUMT_1"/>
    <property type="match status" value="1"/>
</dbReference>
<comment type="pathway">
    <text evidence="1">Cofactor biosynthesis; adenosylcobalamin biosynthesis.</text>
</comment>
<keyword evidence="9" id="KW-1185">Reference proteome</keyword>
<keyword evidence="4 8" id="KW-0489">Methyltransferase</keyword>
<dbReference type="RefSeq" id="WP_109839716.1">
    <property type="nucleotide sequence ID" value="NZ_QGKM01000094.1"/>
</dbReference>
<feature type="domain" description="Tetrapyrrole methylase" evidence="7">
    <location>
        <begin position="2"/>
        <end position="208"/>
    </location>
</feature>
<dbReference type="GO" id="GO:0009236">
    <property type="term" value="P:cobalamin biosynthetic process"/>
    <property type="evidence" value="ECO:0007669"/>
    <property type="project" value="UniProtKB-UniPathway"/>
</dbReference>
<evidence type="ECO:0000256" key="3">
    <source>
        <dbReference type="ARBA" id="ARBA00022573"/>
    </source>
</evidence>
<proteinExistence type="inferred from homology"/>
<dbReference type="GO" id="GO:0032259">
    <property type="term" value="P:methylation"/>
    <property type="evidence" value="ECO:0007669"/>
    <property type="project" value="UniProtKB-KW"/>
</dbReference>
<evidence type="ECO:0000256" key="4">
    <source>
        <dbReference type="ARBA" id="ARBA00022603"/>
    </source>
</evidence>
<comment type="caution">
    <text evidence="8">The sequence shown here is derived from an EMBL/GenBank/DDBJ whole genome shotgun (WGS) entry which is preliminary data.</text>
</comment>
<sequence>MKVYFIGAGPGDPELITVKAQRIMKDCPVVLYAGSLVPREILADVEDSAALIKDTAHMDLDEIMVDIEAAHAAGQNVARVHSGDPMLYGAIGEQIRRLEQQGIDYEIIPGVTAVSASAAWLGKELTLSGVSQTIILTRFSIKTPFPEREQLPALAQSRATLAIHLGVTHIHKIVEELIPHYGEDCPVAVCYRTSWPEQDKVTGTLSDITAKVRAKKFTRTCLILVGHVLATDEFNDSYLYDTDQAHVYRPKNKAKQPKEIVRGVIDTLPRADDFNT</sequence>
<name>A0A317C7V3_9GAMM</name>
<reference evidence="8 9" key="1">
    <citation type="submission" date="2018-05" db="EMBL/GenBank/DDBJ databases">
        <title>Leucothrix arctica sp. nov., isolated from Arctic seawater.</title>
        <authorList>
            <person name="Choi A."/>
            <person name="Baek K."/>
        </authorList>
    </citation>
    <scope>NUCLEOTIDE SEQUENCE [LARGE SCALE GENOMIC DNA]</scope>
    <source>
        <strain evidence="8 9">JCM 18388</strain>
    </source>
</reference>
<dbReference type="Proteomes" id="UP000245539">
    <property type="component" value="Unassembled WGS sequence"/>
</dbReference>
<dbReference type="GO" id="GO:0046026">
    <property type="term" value="F:precorrin-4 C11-methyltransferase activity"/>
    <property type="evidence" value="ECO:0007669"/>
    <property type="project" value="InterPro"/>
</dbReference>
<dbReference type="Pfam" id="PF00590">
    <property type="entry name" value="TP_methylase"/>
    <property type="match status" value="1"/>
</dbReference>
<dbReference type="InterPro" id="IPR014777">
    <property type="entry name" value="4pyrrole_Mease_sub1"/>
</dbReference>
<comment type="similarity">
    <text evidence="2">Belongs to the precorrin methyltransferase family.</text>
</comment>
<dbReference type="PANTHER" id="PTHR45790:SF4">
    <property type="entry name" value="COBALT-PRECORRIN-4 C(11)-METHYLTRANSFERASE"/>
    <property type="match status" value="1"/>
</dbReference>
<dbReference type="PANTHER" id="PTHR45790">
    <property type="entry name" value="SIROHEME SYNTHASE-RELATED"/>
    <property type="match status" value="1"/>
</dbReference>
<evidence type="ECO:0000256" key="5">
    <source>
        <dbReference type="ARBA" id="ARBA00022679"/>
    </source>
</evidence>
<dbReference type="OrthoDB" id="9815856at2"/>
<dbReference type="InterPro" id="IPR035996">
    <property type="entry name" value="4pyrrol_Methylase_sf"/>
</dbReference>
<dbReference type="InterPro" id="IPR050161">
    <property type="entry name" value="Siro_Cobalamin_biosynth"/>
</dbReference>